<keyword evidence="14" id="KW-1185">Reference proteome</keyword>
<proteinExistence type="inferred from homology"/>
<evidence type="ECO:0000256" key="5">
    <source>
        <dbReference type="ARBA" id="ARBA00022516"/>
    </source>
</evidence>
<evidence type="ECO:0000256" key="10">
    <source>
        <dbReference type="ARBA" id="ARBA00048109"/>
    </source>
</evidence>
<comment type="similarity">
    <text evidence="3">Belongs to the long-chain O-acyltransferase family.</text>
</comment>
<evidence type="ECO:0000256" key="3">
    <source>
        <dbReference type="ARBA" id="ARBA00009587"/>
    </source>
</evidence>
<feature type="region of interest" description="Disordered" evidence="11">
    <location>
        <begin position="1"/>
        <end position="22"/>
    </location>
</feature>
<organism evidence="13 14">
    <name type="scientific">Streptomyces triculaminicus</name>
    <dbReference type="NCBI Taxonomy" id="2816232"/>
    <lineage>
        <taxon>Bacteria</taxon>
        <taxon>Bacillati</taxon>
        <taxon>Actinomycetota</taxon>
        <taxon>Actinomycetes</taxon>
        <taxon>Kitasatosporales</taxon>
        <taxon>Streptomycetaceae</taxon>
        <taxon>Streptomyces</taxon>
    </lineage>
</organism>
<evidence type="ECO:0000259" key="12">
    <source>
        <dbReference type="Pfam" id="PF03007"/>
    </source>
</evidence>
<evidence type="ECO:0000256" key="4">
    <source>
        <dbReference type="ARBA" id="ARBA00013244"/>
    </source>
</evidence>
<keyword evidence="5" id="KW-0444">Lipid biosynthesis</keyword>
<dbReference type="InterPro" id="IPR023213">
    <property type="entry name" value="CAT-like_dom_sf"/>
</dbReference>
<evidence type="ECO:0000313" key="14">
    <source>
        <dbReference type="Proteomes" id="UP000664781"/>
    </source>
</evidence>
<dbReference type="EC" id="2.3.1.20" evidence="4"/>
<dbReference type="GO" id="GO:0005886">
    <property type="term" value="C:plasma membrane"/>
    <property type="evidence" value="ECO:0007669"/>
    <property type="project" value="TreeGrafter"/>
</dbReference>
<evidence type="ECO:0000256" key="1">
    <source>
        <dbReference type="ARBA" id="ARBA00004771"/>
    </source>
</evidence>
<evidence type="ECO:0000256" key="2">
    <source>
        <dbReference type="ARBA" id="ARBA00005189"/>
    </source>
</evidence>
<accession>A0A939JQW6</accession>
<dbReference type="GO" id="GO:0004144">
    <property type="term" value="F:diacylglycerol O-acyltransferase activity"/>
    <property type="evidence" value="ECO:0007669"/>
    <property type="project" value="UniProtKB-EC"/>
</dbReference>
<comment type="caution">
    <text evidence="13">The sequence shown here is derived from an EMBL/GenBank/DDBJ whole genome shotgun (WGS) entry which is preliminary data.</text>
</comment>
<feature type="domain" description="O-acyltransferase WSD1-like N-terminal" evidence="12">
    <location>
        <begin position="28"/>
        <end position="204"/>
    </location>
</feature>
<evidence type="ECO:0000256" key="8">
    <source>
        <dbReference type="ARBA" id="ARBA00023098"/>
    </source>
</evidence>
<keyword evidence="7" id="KW-0319">Glycerol metabolism</keyword>
<dbReference type="PANTHER" id="PTHR31650">
    <property type="entry name" value="O-ACYLTRANSFERASE (WSD1-LIKE) FAMILY PROTEIN"/>
    <property type="match status" value="1"/>
</dbReference>
<evidence type="ECO:0000256" key="9">
    <source>
        <dbReference type="ARBA" id="ARBA00023315"/>
    </source>
</evidence>
<evidence type="ECO:0000256" key="11">
    <source>
        <dbReference type="SAM" id="MobiDB-lite"/>
    </source>
</evidence>
<comment type="pathway">
    <text evidence="2">Lipid metabolism.</text>
</comment>
<dbReference type="EMBL" id="JAFMOF010000004">
    <property type="protein sequence ID" value="MBO0656023.1"/>
    <property type="molecule type" value="Genomic_DNA"/>
</dbReference>
<dbReference type="GO" id="GO:0001666">
    <property type="term" value="P:response to hypoxia"/>
    <property type="evidence" value="ECO:0007669"/>
    <property type="project" value="TreeGrafter"/>
</dbReference>
<protein>
    <recommendedName>
        <fullName evidence="4">diacylglycerol O-acyltransferase</fullName>
        <ecNumber evidence="4">2.3.1.20</ecNumber>
    </recommendedName>
</protein>
<feature type="compositionally biased region" description="Low complexity" evidence="11">
    <location>
        <begin position="7"/>
        <end position="22"/>
    </location>
</feature>
<dbReference type="RefSeq" id="WP_086566068.1">
    <property type="nucleotide sequence ID" value="NZ_JBIRWF010000013.1"/>
</dbReference>
<comment type="pathway">
    <text evidence="1">Glycerolipid metabolism; triacylglycerol biosynthesis.</text>
</comment>
<dbReference type="Gene3D" id="3.30.559.10">
    <property type="entry name" value="Chloramphenicol acetyltransferase-like domain"/>
    <property type="match status" value="1"/>
</dbReference>
<evidence type="ECO:0000313" key="13">
    <source>
        <dbReference type="EMBL" id="MBO0656023.1"/>
    </source>
</evidence>
<name>A0A939JQW6_9ACTN</name>
<evidence type="ECO:0000256" key="6">
    <source>
        <dbReference type="ARBA" id="ARBA00022679"/>
    </source>
</evidence>
<dbReference type="GO" id="GO:0071731">
    <property type="term" value="P:response to nitric oxide"/>
    <property type="evidence" value="ECO:0007669"/>
    <property type="project" value="TreeGrafter"/>
</dbReference>
<dbReference type="AlphaFoldDB" id="A0A939JQW6"/>
<dbReference type="InterPro" id="IPR004255">
    <property type="entry name" value="O-acyltransferase_WSD1_N"/>
</dbReference>
<dbReference type="InterPro" id="IPR045034">
    <property type="entry name" value="O-acyltransferase_WSD1-like"/>
</dbReference>
<keyword evidence="9" id="KW-0012">Acyltransferase</keyword>
<keyword evidence="8" id="KW-0443">Lipid metabolism</keyword>
<dbReference type="Proteomes" id="UP000664781">
    <property type="component" value="Unassembled WGS sequence"/>
</dbReference>
<dbReference type="Pfam" id="PF03007">
    <property type="entry name" value="WS_DGAT_cat"/>
    <property type="match status" value="1"/>
</dbReference>
<dbReference type="GO" id="GO:0006071">
    <property type="term" value="P:glycerol metabolic process"/>
    <property type="evidence" value="ECO:0007669"/>
    <property type="project" value="UniProtKB-KW"/>
</dbReference>
<reference evidence="13" key="1">
    <citation type="submission" date="2021-03" db="EMBL/GenBank/DDBJ databases">
        <title>Streptomyces strains.</title>
        <authorList>
            <person name="Lund M.B."/>
            <person name="Toerring T."/>
        </authorList>
    </citation>
    <scope>NUCLEOTIDE SEQUENCE</scope>
    <source>
        <strain evidence="13">JCM 4242</strain>
    </source>
</reference>
<dbReference type="GO" id="GO:0019432">
    <property type="term" value="P:triglyceride biosynthetic process"/>
    <property type="evidence" value="ECO:0007669"/>
    <property type="project" value="TreeGrafter"/>
</dbReference>
<dbReference type="PANTHER" id="PTHR31650:SF1">
    <property type="entry name" value="WAX ESTER SYNTHASE_DIACYLGLYCEROL ACYLTRANSFERASE 4-RELATED"/>
    <property type="match status" value="1"/>
</dbReference>
<gene>
    <name evidence="13" type="ORF">J1792_25615</name>
</gene>
<dbReference type="GO" id="GO:0051701">
    <property type="term" value="P:biological process involved in interaction with host"/>
    <property type="evidence" value="ECO:0007669"/>
    <property type="project" value="TreeGrafter"/>
</dbReference>
<comment type="catalytic activity">
    <reaction evidence="10">
        <text>an acyl-CoA + a 1,2-diacyl-sn-glycerol = a triacyl-sn-glycerol + CoA</text>
        <dbReference type="Rhea" id="RHEA:10868"/>
        <dbReference type="ChEBI" id="CHEBI:17815"/>
        <dbReference type="ChEBI" id="CHEBI:57287"/>
        <dbReference type="ChEBI" id="CHEBI:58342"/>
        <dbReference type="ChEBI" id="CHEBI:64615"/>
        <dbReference type="EC" id="2.3.1.20"/>
    </reaction>
</comment>
<dbReference type="SUPFAM" id="SSF52777">
    <property type="entry name" value="CoA-dependent acyltransferases"/>
    <property type="match status" value="2"/>
</dbReference>
<sequence length="436" mass="45250">MTPHTPAPALAPAAAPADGRPAGAAMPPLDAWLYRHQSSGAVCMTVGVMAWFDGAPPPMVWLRERVAARWGAQERLCLTPDAATGPRAWPRWVAGPPFAAEDHVVEGPVAAAAPAEAVVARLLAQPLGPGRPPWQLHLLPAAGGFALLLRAHHALLDGGSLIALLRTLLDAPVAALPGPRAGREPTARADAPASRAAWARALADMVPRGRPLPFHGAVDSRRAVAWSRLSMADVGAARDALPTGRASANAVFLAATAGALRAAGAVGRLRLPGVCAMVPVDVRTADEAAVLGNRYATVRVPLPLGGDARGRLARVDGFTRRAALKERARAQARLVASRPRRHGVLDDALGRYADSPFYSSLLCTSGATYAGPLGLGGARLAGMAGLPPLSPGHPLAVSMCLHDTSVVVTVVTDHAHRRLADRLPALIHAEVLALRP</sequence>
<keyword evidence="6" id="KW-0808">Transferase</keyword>
<evidence type="ECO:0000256" key="7">
    <source>
        <dbReference type="ARBA" id="ARBA00022798"/>
    </source>
</evidence>